<gene>
    <name evidence="1" type="ORF">NDU88_008215</name>
</gene>
<dbReference type="EMBL" id="JANPWB010000012">
    <property type="protein sequence ID" value="KAJ1120032.1"/>
    <property type="molecule type" value="Genomic_DNA"/>
</dbReference>
<sequence length="85" mass="9340">MCATALAEIPGSCLQCEAGAELRQSSRENKMESCLKTTSRRDAQMQKISLQIGLQDKGLRANCERKQSNVVFGFDAAILTALFRT</sequence>
<protein>
    <submittedName>
        <fullName evidence="1">Uncharacterized protein</fullName>
    </submittedName>
</protein>
<dbReference type="AlphaFoldDB" id="A0AAV7NYN4"/>
<keyword evidence="2" id="KW-1185">Reference proteome</keyword>
<organism evidence="1 2">
    <name type="scientific">Pleurodeles waltl</name>
    <name type="common">Iberian ribbed newt</name>
    <dbReference type="NCBI Taxonomy" id="8319"/>
    <lineage>
        <taxon>Eukaryota</taxon>
        <taxon>Metazoa</taxon>
        <taxon>Chordata</taxon>
        <taxon>Craniata</taxon>
        <taxon>Vertebrata</taxon>
        <taxon>Euteleostomi</taxon>
        <taxon>Amphibia</taxon>
        <taxon>Batrachia</taxon>
        <taxon>Caudata</taxon>
        <taxon>Salamandroidea</taxon>
        <taxon>Salamandridae</taxon>
        <taxon>Pleurodelinae</taxon>
        <taxon>Pleurodeles</taxon>
    </lineage>
</organism>
<comment type="caution">
    <text evidence="1">The sequence shown here is derived from an EMBL/GenBank/DDBJ whole genome shotgun (WGS) entry which is preliminary data.</text>
</comment>
<reference evidence="1" key="1">
    <citation type="journal article" date="2022" name="bioRxiv">
        <title>Sequencing and chromosome-scale assembly of the giantPleurodeles waltlgenome.</title>
        <authorList>
            <person name="Brown T."/>
            <person name="Elewa A."/>
            <person name="Iarovenko S."/>
            <person name="Subramanian E."/>
            <person name="Araus A.J."/>
            <person name="Petzold A."/>
            <person name="Susuki M."/>
            <person name="Suzuki K.-i.T."/>
            <person name="Hayashi T."/>
            <person name="Toyoda A."/>
            <person name="Oliveira C."/>
            <person name="Osipova E."/>
            <person name="Leigh N.D."/>
            <person name="Simon A."/>
            <person name="Yun M.H."/>
        </authorList>
    </citation>
    <scope>NUCLEOTIDE SEQUENCE</scope>
    <source>
        <strain evidence="1">20211129_DDA</strain>
        <tissue evidence="1">Liver</tissue>
    </source>
</reference>
<dbReference type="Proteomes" id="UP001066276">
    <property type="component" value="Chromosome 8"/>
</dbReference>
<name>A0AAV7NYN4_PLEWA</name>
<evidence type="ECO:0000313" key="2">
    <source>
        <dbReference type="Proteomes" id="UP001066276"/>
    </source>
</evidence>
<proteinExistence type="predicted"/>
<accession>A0AAV7NYN4</accession>
<evidence type="ECO:0000313" key="1">
    <source>
        <dbReference type="EMBL" id="KAJ1120032.1"/>
    </source>
</evidence>